<dbReference type="EMBL" id="WTVA01000015">
    <property type="protein sequence ID" value="MZR23440.1"/>
    <property type="molecule type" value="Genomic_DNA"/>
</dbReference>
<name>A0A845MJ45_9PROT</name>
<dbReference type="AlphaFoldDB" id="A0A845MJ45"/>
<evidence type="ECO:0000313" key="2">
    <source>
        <dbReference type="Proteomes" id="UP000445696"/>
    </source>
</evidence>
<dbReference type="RefSeq" id="WP_161339912.1">
    <property type="nucleotide sequence ID" value="NZ_JBHSDG010000003.1"/>
</dbReference>
<protein>
    <submittedName>
        <fullName evidence="1">PAS domain-containing protein</fullName>
    </submittedName>
</protein>
<proteinExistence type="predicted"/>
<dbReference type="InterPro" id="IPR009922">
    <property type="entry name" value="DUF1457"/>
</dbReference>
<dbReference type="Pfam" id="PF07310">
    <property type="entry name" value="PAS_5"/>
    <property type="match status" value="1"/>
</dbReference>
<comment type="caution">
    <text evidence="1">The sequence shown here is derived from an EMBL/GenBank/DDBJ whole genome shotgun (WGS) entry which is preliminary data.</text>
</comment>
<dbReference type="OrthoDB" id="8480244at2"/>
<accession>A0A845MJ45</accession>
<organism evidence="1 2">
    <name type="scientific">Sneathiella chungangensis</name>
    <dbReference type="NCBI Taxonomy" id="1418234"/>
    <lineage>
        <taxon>Bacteria</taxon>
        <taxon>Pseudomonadati</taxon>
        <taxon>Pseudomonadota</taxon>
        <taxon>Alphaproteobacteria</taxon>
        <taxon>Sneathiellales</taxon>
        <taxon>Sneathiellaceae</taxon>
        <taxon>Sneathiella</taxon>
    </lineage>
</organism>
<keyword evidence="2" id="KW-1185">Reference proteome</keyword>
<sequence length="169" mass="19428">MDRVKKDSPLSSPNLLEIRDYWTALKKDREIPARGDFSPASIARHLPIVSLTDVFYNPLRFRYRLLGTRITELAGRNATGKWLDEELYGEKTDDMLWSFRQCVEVKHPIAVREQVQFVDKSWVIVEVALFPLCDEEGRINVILSALDTASLNTETPPDGTCFILDWEKS</sequence>
<gene>
    <name evidence="1" type="ORF">GQF03_13965</name>
</gene>
<evidence type="ECO:0000313" key="1">
    <source>
        <dbReference type="EMBL" id="MZR23440.1"/>
    </source>
</evidence>
<dbReference type="Proteomes" id="UP000445696">
    <property type="component" value="Unassembled WGS sequence"/>
</dbReference>
<reference evidence="1 2" key="1">
    <citation type="journal article" date="2014" name="Int. J. Syst. Evol. Microbiol.">
        <title>Sneathiella chungangensis sp. nov., isolated from a marine sand, and emended description of the genus Sneathiella.</title>
        <authorList>
            <person name="Siamphan C."/>
            <person name="Kim H."/>
            <person name="Lee J.S."/>
            <person name="Kim W."/>
        </authorList>
    </citation>
    <scope>NUCLEOTIDE SEQUENCE [LARGE SCALE GENOMIC DNA]</scope>
    <source>
        <strain evidence="1 2">KCTC 32476</strain>
    </source>
</reference>